<feature type="domain" description="RNA polymerase subunit H/Rpb5 C-terminal" evidence="4">
    <location>
        <begin position="183"/>
        <end position="251"/>
    </location>
</feature>
<evidence type="ECO:0000256" key="3">
    <source>
        <dbReference type="ARBA" id="ARBA00025765"/>
    </source>
</evidence>
<dbReference type="InterPro" id="IPR036710">
    <property type="entry name" value="RNA_pol_Rpb5_N_sf"/>
</dbReference>
<dbReference type="GO" id="GO:0005665">
    <property type="term" value="C:RNA polymerase II, core complex"/>
    <property type="evidence" value="ECO:0007669"/>
    <property type="project" value="TreeGrafter"/>
</dbReference>
<dbReference type="GO" id="GO:0003677">
    <property type="term" value="F:DNA binding"/>
    <property type="evidence" value="ECO:0007669"/>
    <property type="project" value="InterPro"/>
</dbReference>
<evidence type="ECO:0000256" key="1">
    <source>
        <dbReference type="ARBA" id="ARBA00004123"/>
    </source>
</evidence>
<proteinExistence type="inferred from homology"/>
<dbReference type="EC" id="2.7.7.6" evidence="5"/>
<name>A0A2P6SET5_ROSCH</name>
<dbReference type="EMBL" id="PDCK01000039">
    <property type="protein sequence ID" value="PRQ57191.1"/>
    <property type="molecule type" value="Genomic_DNA"/>
</dbReference>
<keyword evidence="5" id="KW-0808">Transferase</keyword>
<keyword evidence="6" id="KW-1185">Reference proteome</keyword>
<dbReference type="SUPFAM" id="SSF53036">
    <property type="entry name" value="Eukaryotic RPB5 N-terminal domain"/>
    <property type="match status" value="2"/>
</dbReference>
<dbReference type="FunFam" id="3.90.940.20:FF:000001">
    <property type="entry name" value="DNA-directed RNA polymerases I, II, and III subunit RPABC1"/>
    <property type="match status" value="1"/>
</dbReference>
<sequence>MRSKYYLEVFQIYVFFPDEPKIGVKTIKNYIKRLVQDDTDKAIMLIQENLTPFAKRFISEMRSKYYLEVFQVTWSMFFGLFYPAHPAWTRLCCSVAAAVICVSSSLPAPLPAQPGNMIYVFFPDEPKVGAKTMKSYMTRMNQENVIRAILVVQQNLTPFAKTSISEMGSKYHLEIFQEAESLVNIKELVLVPEHRFLTNEEKKTCWRDGVQLPLIQLIDPIARYYGLKRGQVVKIIRPSETAGRYVTYRYIIQVQQKPGLH</sequence>
<evidence type="ECO:0000313" key="6">
    <source>
        <dbReference type="Proteomes" id="UP000238479"/>
    </source>
</evidence>
<keyword evidence="2" id="KW-0804">Transcription</keyword>
<gene>
    <name evidence="5" type="ORF">RchiOBHm_Chr1g0345591</name>
</gene>
<comment type="similarity">
    <text evidence="3">Belongs to the archaeal Rpo5/eukaryotic RPB5 RNA polymerase subunit family.</text>
</comment>
<dbReference type="InterPro" id="IPR035913">
    <property type="entry name" value="RPB5-like_sf"/>
</dbReference>
<reference evidence="5 6" key="1">
    <citation type="journal article" date="2018" name="Nat. Genet.">
        <title>The Rosa genome provides new insights in the design of modern roses.</title>
        <authorList>
            <person name="Bendahmane M."/>
        </authorList>
    </citation>
    <scope>NUCLEOTIDE SEQUENCE [LARGE SCALE GENOMIC DNA]</scope>
    <source>
        <strain evidence="6">cv. Old Blush</strain>
    </source>
</reference>
<dbReference type="Gene3D" id="3.90.940.20">
    <property type="entry name" value="RPB5-like RNA polymerase subunit"/>
    <property type="match status" value="1"/>
</dbReference>
<evidence type="ECO:0000256" key="2">
    <source>
        <dbReference type="ARBA" id="ARBA00023163"/>
    </source>
</evidence>
<dbReference type="GO" id="GO:0005736">
    <property type="term" value="C:RNA polymerase I complex"/>
    <property type="evidence" value="ECO:0007669"/>
    <property type="project" value="TreeGrafter"/>
</dbReference>
<dbReference type="Pfam" id="PF01191">
    <property type="entry name" value="RNA_pol_Rpb5_C"/>
    <property type="match status" value="1"/>
</dbReference>
<accession>A0A2P6SET5</accession>
<dbReference type="InterPro" id="IPR014381">
    <property type="entry name" value="Arch_Rpo5/euc_Rpb5"/>
</dbReference>
<comment type="caution">
    <text evidence="5">The sequence shown here is derived from an EMBL/GenBank/DDBJ whole genome shotgun (WGS) entry which is preliminary data.</text>
</comment>
<dbReference type="PANTHER" id="PTHR10535">
    <property type="entry name" value="DNA-DIRECTED RNA POLYMERASES I, II, AND III SUBUNIT RPABC1"/>
    <property type="match status" value="1"/>
</dbReference>
<protein>
    <submittedName>
        <fullName evidence="5">Putative DNA-directed RNA polymerase</fullName>
        <ecNumber evidence="5">2.7.7.6</ecNumber>
    </submittedName>
</protein>
<dbReference type="GO" id="GO:0042797">
    <property type="term" value="P:tRNA transcription by RNA polymerase III"/>
    <property type="evidence" value="ECO:0007669"/>
    <property type="project" value="TreeGrafter"/>
</dbReference>
<dbReference type="PANTHER" id="PTHR10535:SF0">
    <property type="entry name" value="DNA-DIRECTED RNA POLYMERASES I, II, AND III SUBUNIT RPABC1"/>
    <property type="match status" value="1"/>
</dbReference>
<dbReference type="GO" id="GO:0005666">
    <property type="term" value="C:RNA polymerase III complex"/>
    <property type="evidence" value="ECO:0007669"/>
    <property type="project" value="TreeGrafter"/>
</dbReference>
<dbReference type="Gene3D" id="3.40.1340.10">
    <property type="entry name" value="RNA polymerase, Rpb5, N-terminal domain"/>
    <property type="match status" value="2"/>
</dbReference>
<dbReference type="Proteomes" id="UP000238479">
    <property type="component" value="Chromosome 1"/>
</dbReference>
<keyword evidence="5" id="KW-0240">DNA-directed RNA polymerase</keyword>
<dbReference type="GO" id="GO:0006366">
    <property type="term" value="P:transcription by RNA polymerase II"/>
    <property type="evidence" value="ECO:0007669"/>
    <property type="project" value="TreeGrafter"/>
</dbReference>
<dbReference type="AlphaFoldDB" id="A0A2P6SET5"/>
<dbReference type="InterPro" id="IPR000783">
    <property type="entry name" value="RNA_pol_subH/Rpb5_C"/>
</dbReference>
<comment type="subcellular location">
    <subcellularLocation>
        <location evidence="1">Nucleus</location>
    </subcellularLocation>
</comment>
<organism evidence="5 6">
    <name type="scientific">Rosa chinensis</name>
    <name type="common">China rose</name>
    <dbReference type="NCBI Taxonomy" id="74649"/>
    <lineage>
        <taxon>Eukaryota</taxon>
        <taxon>Viridiplantae</taxon>
        <taxon>Streptophyta</taxon>
        <taxon>Embryophyta</taxon>
        <taxon>Tracheophyta</taxon>
        <taxon>Spermatophyta</taxon>
        <taxon>Magnoliopsida</taxon>
        <taxon>eudicotyledons</taxon>
        <taxon>Gunneridae</taxon>
        <taxon>Pentapetalae</taxon>
        <taxon>rosids</taxon>
        <taxon>fabids</taxon>
        <taxon>Rosales</taxon>
        <taxon>Rosaceae</taxon>
        <taxon>Rosoideae</taxon>
        <taxon>Rosoideae incertae sedis</taxon>
        <taxon>Rosa</taxon>
    </lineage>
</organism>
<dbReference type="GO" id="GO:0003899">
    <property type="term" value="F:DNA-directed RNA polymerase activity"/>
    <property type="evidence" value="ECO:0007669"/>
    <property type="project" value="UniProtKB-EC"/>
</dbReference>
<keyword evidence="5" id="KW-0548">Nucleotidyltransferase</keyword>
<dbReference type="SUPFAM" id="SSF55287">
    <property type="entry name" value="RPB5-like RNA polymerase subunit"/>
    <property type="match status" value="1"/>
</dbReference>
<dbReference type="STRING" id="74649.A0A2P6SET5"/>
<evidence type="ECO:0000313" key="5">
    <source>
        <dbReference type="EMBL" id="PRQ57191.1"/>
    </source>
</evidence>
<evidence type="ECO:0000259" key="4">
    <source>
        <dbReference type="Pfam" id="PF01191"/>
    </source>
</evidence>
<dbReference type="Gramene" id="PRQ57191">
    <property type="protein sequence ID" value="PRQ57191"/>
    <property type="gene ID" value="RchiOBHm_Chr1g0345591"/>
</dbReference>
<dbReference type="GO" id="GO:0006362">
    <property type="term" value="P:transcription elongation by RNA polymerase I"/>
    <property type="evidence" value="ECO:0007669"/>
    <property type="project" value="TreeGrafter"/>
</dbReference>